<feature type="domain" description="G-protein coupled receptors family 1 profile" evidence="17">
    <location>
        <begin position="55"/>
        <end position="306"/>
    </location>
</feature>
<keyword evidence="3" id="KW-1003">Cell membrane</keyword>
<feature type="transmembrane region" description="Helical" evidence="16">
    <location>
        <begin position="35"/>
        <end position="61"/>
    </location>
</feature>
<evidence type="ECO:0000313" key="18">
    <source>
        <dbReference type="EMBL" id="GCB62206.1"/>
    </source>
</evidence>
<organism evidence="18 19">
    <name type="scientific">Scyliorhinus torazame</name>
    <name type="common">Cloudy catshark</name>
    <name type="synonym">Catulus torazame</name>
    <dbReference type="NCBI Taxonomy" id="75743"/>
    <lineage>
        <taxon>Eukaryota</taxon>
        <taxon>Metazoa</taxon>
        <taxon>Chordata</taxon>
        <taxon>Craniata</taxon>
        <taxon>Vertebrata</taxon>
        <taxon>Chondrichthyes</taxon>
        <taxon>Elasmobranchii</taxon>
        <taxon>Galeomorphii</taxon>
        <taxon>Galeoidea</taxon>
        <taxon>Carcharhiniformes</taxon>
        <taxon>Scyliorhinidae</taxon>
        <taxon>Scyliorhinus</taxon>
    </lineage>
</organism>
<name>A0A401NMV4_SCYTO</name>
<dbReference type="EMBL" id="BFAA01006505">
    <property type="protein sequence ID" value="GCB62206.1"/>
    <property type="molecule type" value="Genomic_DNA"/>
</dbReference>
<keyword evidence="9 14" id="KW-0675">Receptor</keyword>
<keyword evidence="11 14" id="KW-0807">Transducer</keyword>
<dbReference type="PROSITE" id="PS00237">
    <property type="entry name" value="G_PROTEIN_RECEP_F1_1"/>
    <property type="match status" value="1"/>
</dbReference>
<feature type="transmembrane region" description="Helical" evidence="16">
    <location>
        <begin position="73"/>
        <end position="100"/>
    </location>
</feature>
<evidence type="ECO:0000256" key="3">
    <source>
        <dbReference type="ARBA" id="ARBA00022475"/>
    </source>
</evidence>
<feature type="transmembrane region" description="Helical" evidence="16">
    <location>
        <begin position="152"/>
        <end position="175"/>
    </location>
</feature>
<evidence type="ECO:0000256" key="13">
    <source>
        <dbReference type="ARBA" id="ARBA00032764"/>
    </source>
</evidence>
<evidence type="ECO:0000256" key="9">
    <source>
        <dbReference type="ARBA" id="ARBA00023170"/>
    </source>
</evidence>
<dbReference type="GO" id="GO:0001604">
    <property type="term" value="F:urotensin II receptor activity"/>
    <property type="evidence" value="ECO:0007669"/>
    <property type="project" value="InterPro"/>
</dbReference>
<feature type="transmembrane region" description="Helical" evidence="16">
    <location>
        <begin position="287"/>
        <end position="309"/>
    </location>
</feature>
<dbReference type="FunFam" id="1.20.1070.10:FF:000183">
    <property type="entry name" value="Urotensin-2 receptor"/>
    <property type="match status" value="1"/>
</dbReference>
<evidence type="ECO:0000256" key="5">
    <source>
        <dbReference type="ARBA" id="ARBA00022989"/>
    </source>
</evidence>
<dbReference type="GO" id="GO:0005886">
    <property type="term" value="C:plasma membrane"/>
    <property type="evidence" value="ECO:0007669"/>
    <property type="project" value="UniProtKB-SubCell"/>
</dbReference>
<dbReference type="STRING" id="75743.A0A401NMV4"/>
<feature type="transmembrane region" description="Helical" evidence="16">
    <location>
        <begin position="195"/>
        <end position="219"/>
    </location>
</feature>
<gene>
    <name evidence="18" type="ORF">scyTo_0013040</name>
</gene>
<keyword evidence="6 14" id="KW-0297">G-protein coupled receptor</keyword>
<dbReference type="GO" id="GO:0008217">
    <property type="term" value="P:regulation of blood pressure"/>
    <property type="evidence" value="ECO:0007669"/>
    <property type="project" value="InterPro"/>
</dbReference>
<evidence type="ECO:0000259" key="17">
    <source>
        <dbReference type="PROSITE" id="PS50262"/>
    </source>
</evidence>
<dbReference type="InterPro" id="IPR000276">
    <property type="entry name" value="GPCR_Rhodpsn"/>
</dbReference>
<evidence type="ECO:0000256" key="11">
    <source>
        <dbReference type="ARBA" id="ARBA00023224"/>
    </source>
</evidence>
<comment type="similarity">
    <text evidence="14">Belongs to the G-protein coupled receptor 1 family.</text>
</comment>
<dbReference type="PANTHER" id="PTHR24230">
    <property type="entry name" value="G-PROTEIN COUPLED RECEPTOR"/>
    <property type="match status" value="1"/>
</dbReference>
<dbReference type="InterPro" id="IPR017452">
    <property type="entry name" value="GPCR_Rhodpsn_7TM"/>
</dbReference>
<dbReference type="AlphaFoldDB" id="A0A401NMV4"/>
<evidence type="ECO:0000256" key="4">
    <source>
        <dbReference type="ARBA" id="ARBA00022692"/>
    </source>
</evidence>
<feature type="transmembrane region" description="Helical" evidence="16">
    <location>
        <begin position="112"/>
        <end position="131"/>
    </location>
</feature>
<evidence type="ECO:0000313" key="19">
    <source>
        <dbReference type="Proteomes" id="UP000288216"/>
    </source>
</evidence>
<dbReference type="Pfam" id="PF00001">
    <property type="entry name" value="7tm_1"/>
    <property type="match status" value="1"/>
</dbReference>
<dbReference type="SUPFAM" id="SSF81321">
    <property type="entry name" value="Family A G protein-coupled receptor-like"/>
    <property type="match status" value="1"/>
</dbReference>
<dbReference type="PRINTS" id="PR00647">
    <property type="entry name" value="UROTENSIN2R"/>
</dbReference>
<evidence type="ECO:0000256" key="1">
    <source>
        <dbReference type="ARBA" id="ARBA00004651"/>
    </source>
</evidence>
<dbReference type="OrthoDB" id="6076970at2759"/>
<keyword evidence="8" id="KW-1015">Disulfide bond</keyword>
<evidence type="ECO:0000256" key="10">
    <source>
        <dbReference type="ARBA" id="ARBA00023180"/>
    </source>
</evidence>
<comment type="subcellular location">
    <subcellularLocation>
        <location evidence="1">Cell membrane</location>
        <topology evidence="1">Multi-pass membrane protein</topology>
    </subcellularLocation>
</comment>
<comment type="function">
    <text evidence="12">High affinity receptor for urotensin-2 and urotensin-2B. The activity of this receptor is mediated by a G-protein that activate a phosphatidylinositol-calcium second messenger system.</text>
</comment>
<feature type="region of interest" description="Disordered" evidence="15">
    <location>
        <begin position="348"/>
        <end position="369"/>
    </location>
</feature>
<evidence type="ECO:0000256" key="15">
    <source>
        <dbReference type="SAM" id="MobiDB-lite"/>
    </source>
</evidence>
<feature type="transmembrane region" description="Helical" evidence="16">
    <location>
        <begin position="246"/>
        <end position="267"/>
    </location>
</feature>
<evidence type="ECO:0000256" key="12">
    <source>
        <dbReference type="ARBA" id="ARBA00025579"/>
    </source>
</evidence>
<evidence type="ECO:0000256" key="14">
    <source>
        <dbReference type="RuleBase" id="RU000688"/>
    </source>
</evidence>
<dbReference type="PANTHER" id="PTHR24230:SF161">
    <property type="entry name" value="G-PROTEIN COUPLED RECEPTORS FAMILY 1 PROFILE DOMAIN-CONTAINING PROTEIN"/>
    <property type="match status" value="1"/>
</dbReference>
<keyword evidence="4 14" id="KW-0812">Transmembrane</keyword>
<proteinExistence type="inferred from homology"/>
<keyword evidence="7 16" id="KW-0472">Membrane</keyword>
<sequence>MATEADLPDWNLSTISTNVTATERLSTAGGSLEGLMVTCSIGTILSLMFIIGVVGNVYTLMVMCHSMRSAASMYVYIISLALADLLYLSTIPFIVCTYFVKGWYFGDIGCRILFSVDLLTMHASIFTLTVMSTERYLAVVKPLDTVKRSKSYRKAIAVVIWLTSLLLALPMIIIIKLIQIRGKYICAPTWDTHIFRIYMTVLFTTCILAPGMIIGYLYIRLARTYWLSQVTTFSDKQTKRSPNQKVLYMIFTIVLVFWACFLPFWVWQMIEHYQPPLPLSQKTRGHINYLMTCLTYSNSCINPFLYTLLTKNYKEYLGNQHRSFSNSSSFHGRNHRFKRSCRRSLSSSSQQYTESMTLSQISGSNNSSI</sequence>
<evidence type="ECO:0000256" key="8">
    <source>
        <dbReference type="ARBA" id="ARBA00023157"/>
    </source>
</evidence>
<keyword evidence="19" id="KW-1185">Reference proteome</keyword>
<dbReference type="PROSITE" id="PS50262">
    <property type="entry name" value="G_PROTEIN_RECEP_F1_2"/>
    <property type="match status" value="1"/>
</dbReference>
<dbReference type="PRINTS" id="PR00237">
    <property type="entry name" value="GPCRRHODOPSN"/>
</dbReference>
<reference evidence="18 19" key="1">
    <citation type="journal article" date="2018" name="Nat. Ecol. Evol.">
        <title>Shark genomes provide insights into elasmobranch evolution and the origin of vertebrates.</title>
        <authorList>
            <person name="Hara Y"/>
            <person name="Yamaguchi K"/>
            <person name="Onimaru K"/>
            <person name="Kadota M"/>
            <person name="Koyanagi M"/>
            <person name="Keeley SD"/>
            <person name="Tatsumi K"/>
            <person name="Tanaka K"/>
            <person name="Motone F"/>
            <person name="Kageyama Y"/>
            <person name="Nozu R"/>
            <person name="Adachi N"/>
            <person name="Nishimura O"/>
            <person name="Nakagawa R"/>
            <person name="Tanegashima C"/>
            <person name="Kiyatake I"/>
            <person name="Matsumoto R"/>
            <person name="Murakumo K"/>
            <person name="Nishida K"/>
            <person name="Terakita A"/>
            <person name="Kuratani S"/>
            <person name="Sato K"/>
            <person name="Hyodo S Kuraku.S."/>
        </authorList>
    </citation>
    <scope>NUCLEOTIDE SEQUENCE [LARGE SCALE GENOMIC DNA]</scope>
</reference>
<comment type="caution">
    <text evidence="18">The sequence shown here is derived from an EMBL/GenBank/DDBJ whole genome shotgun (WGS) entry which is preliminary data.</text>
</comment>
<evidence type="ECO:0000256" key="16">
    <source>
        <dbReference type="SAM" id="Phobius"/>
    </source>
</evidence>
<evidence type="ECO:0000256" key="2">
    <source>
        <dbReference type="ARBA" id="ARBA00014302"/>
    </source>
</evidence>
<protein>
    <recommendedName>
        <fullName evidence="2">Urotensin-2 receptor</fullName>
    </recommendedName>
    <alternativeName>
        <fullName evidence="13">Urotensin II receptor</fullName>
    </alternativeName>
</protein>
<evidence type="ECO:0000256" key="7">
    <source>
        <dbReference type="ARBA" id="ARBA00023136"/>
    </source>
</evidence>
<feature type="compositionally biased region" description="Polar residues" evidence="15">
    <location>
        <begin position="350"/>
        <end position="369"/>
    </location>
</feature>
<accession>A0A401NMV4</accession>
<keyword evidence="10" id="KW-0325">Glycoprotein</keyword>
<dbReference type="InterPro" id="IPR000670">
    <property type="entry name" value="Urot_II_rcpt"/>
</dbReference>
<dbReference type="Gene3D" id="1.20.1070.10">
    <property type="entry name" value="Rhodopsin 7-helix transmembrane proteins"/>
    <property type="match status" value="1"/>
</dbReference>
<keyword evidence="5 16" id="KW-1133">Transmembrane helix</keyword>
<dbReference type="GO" id="GO:0097746">
    <property type="term" value="P:blood vessel diameter maintenance"/>
    <property type="evidence" value="ECO:0007669"/>
    <property type="project" value="InterPro"/>
</dbReference>
<dbReference type="CDD" id="cd14999">
    <property type="entry name" value="7tmA_UII-R"/>
    <property type="match status" value="1"/>
</dbReference>
<dbReference type="GO" id="GO:0007218">
    <property type="term" value="P:neuropeptide signaling pathway"/>
    <property type="evidence" value="ECO:0007669"/>
    <property type="project" value="TreeGrafter"/>
</dbReference>
<dbReference type="Proteomes" id="UP000288216">
    <property type="component" value="Unassembled WGS sequence"/>
</dbReference>
<dbReference type="OMA" id="PMMLAIR"/>
<evidence type="ECO:0000256" key="6">
    <source>
        <dbReference type="ARBA" id="ARBA00023040"/>
    </source>
</evidence>